<evidence type="ECO:0008006" key="4">
    <source>
        <dbReference type="Google" id="ProtNLM"/>
    </source>
</evidence>
<keyword evidence="3" id="KW-1185">Reference proteome</keyword>
<reference evidence="2 3" key="1">
    <citation type="submission" date="2019-01" db="EMBL/GenBank/DDBJ databases">
        <title>Genome sequence of the Antarctic species Gelidibacter gilvus ACAM 158(T).</title>
        <authorList>
            <person name="Bowman J.P."/>
        </authorList>
    </citation>
    <scope>NUCLEOTIDE SEQUENCE [LARGE SCALE GENOMIC DNA]</scope>
    <source>
        <strain evidence="2 3">IC158</strain>
    </source>
</reference>
<gene>
    <name evidence="2" type="ORF">ESZ48_13040</name>
</gene>
<dbReference type="AlphaFoldDB" id="A0A4V1LMP7"/>
<sequence>MRKLMICLFISVLGYTTVNAQRFRAFDKDWKVSVGVNAVGNLGSRNPVKDLGDYGFTFPLAIALERQWTEEFALEQDLSLNGFKAGKYLNDGYPSENLTYFSTNSNLKWYFGDYLFKLESLDVYASAGIGIFYMSELNASANLSGGVQYWLNRKIALRLQTTGKFAANANDREYANNHWQHVLQVVFRL</sequence>
<dbReference type="SUPFAM" id="SSF56925">
    <property type="entry name" value="OMPA-like"/>
    <property type="match status" value="1"/>
</dbReference>
<dbReference type="RefSeq" id="WP_129017943.1">
    <property type="nucleotide sequence ID" value="NZ_SDDZ01000008.1"/>
</dbReference>
<protein>
    <recommendedName>
        <fullName evidence="4">Outer membrane protein beta-barrel domain-containing protein</fullName>
    </recommendedName>
</protein>
<keyword evidence="1" id="KW-0732">Signal</keyword>
<evidence type="ECO:0000313" key="3">
    <source>
        <dbReference type="Proteomes" id="UP000289792"/>
    </source>
</evidence>
<accession>A0A4V1LMP7</accession>
<evidence type="ECO:0000256" key="1">
    <source>
        <dbReference type="SAM" id="SignalP"/>
    </source>
</evidence>
<feature type="chain" id="PRO_5020231140" description="Outer membrane protein beta-barrel domain-containing protein" evidence="1">
    <location>
        <begin position="21"/>
        <end position="189"/>
    </location>
</feature>
<dbReference type="OrthoDB" id="1367362at2"/>
<feature type="signal peptide" evidence="1">
    <location>
        <begin position="1"/>
        <end position="20"/>
    </location>
</feature>
<proteinExistence type="predicted"/>
<comment type="caution">
    <text evidence="2">The sequence shown here is derived from an EMBL/GenBank/DDBJ whole genome shotgun (WGS) entry which is preliminary data.</text>
</comment>
<name>A0A4V1LMP7_9FLAO</name>
<evidence type="ECO:0000313" key="2">
    <source>
        <dbReference type="EMBL" id="RXJ46013.1"/>
    </source>
</evidence>
<dbReference type="EMBL" id="SDDZ01000008">
    <property type="protein sequence ID" value="RXJ46013.1"/>
    <property type="molecule type" value="Genomic_DNA"/>
</dbReference>
<organism evidence="2 3">
    <name type="scientific">Gelidibacter gilvus</name>
    <dbReference type="NCBI Taxonomy" id="59602"/>
    <lineage>
        <taxon>Bacteria</taxon>
        <taxon>Pseudomonadati</taxon>
        <taxon>Bacteroidota</taxon>
        <taxon>Flavobacteriia</taxon>
        <taxon>Flavobacteriales</taxon>
        <taxon>Flavobacteriaceae</taxon>
        <taxon>Gelidibacter</taxon>
    </lineage>
</organism>
<dbReference type="InterPro" id="IPR011250">
    <property type="entry name" value="OMP/PagP_B-barrel"/>
</dbReference>
<dbReference type="Proteomes" id="UP000289792">
    <property type="component" value="Unassembled WGS sequence"/>
</dbReference>
<dbReference type="Gene3D" id="2.40.160.20">
    <property type="match status" value="1"/>
</dbReference>